<keyword evidence="2" id="KW-1185">Reference proteome</keyword>
<dbReference type="RefSeq" id="WP_095405417.1">
    <property type="nucleotide sequence ID" value="NZ_NOJZ02000036.1"/>
</dbReference>
<dbReference type="InterPro" id="IPR046900">
    <property type="entry name" value="ABC-3C_MC7"/>
</dbReference>
<protein>
    <recommendedName>
        <fullName evidence="3">DUF4364 family protein</fullName>
    </recommendedName>
</protein>
<evidence type="ECO:0000313" key="2">
    <source>
        <dbReference type="Proteomes" id="UP000243494"/>
    </source>
</evidence>
<evidence type="ECO:0000313" key="1">
    <source>
        <dbReference type="EMBL" id="RDY22599.1"/>
    </source>
</evidence>
<evidence type="ECO:0008006" key="3">
    <source>
        <dbReference type="Google" id="ProtNLM"/>
    </source>
</evidence>
<gene>
    <name evidence="1" type="ORF">CHF27_012540</name>
</gene>
<dbReference type="Proteomes" id="UP000243494">
    <property type="component" value="Unassembled WGS sequence"/>
</dbReference>
<comment type="caution">
    <text evidence="1">The sequence shown here is derived from an EMBL/GenBank/DDBJ whole genome shotgun (WGS) entry which is preliminary data.</text>
</comment>
<proteinExistence type="predicted"/>
<organism evidence="1 2">
    <name type="scientific">Romboutsia maritimum</name>
    <dbReference type="NCBI Taxonomy" id="2020948"/>
    <lineage>
        <taxon>Bacteria</taxon>
        <taxon>Bacillati</taxon>
        <taxon>Bacillota</taxon>
        <taxon>Clostridia</taxon>
        <taxon>Peptostreptococcales</taxon>
        <taxon>Peptostreptococcaceae</taxon>
        <taxon>Romboutsia</taxon>
    </lineage>
</organism>
<dbReference type="AlphaFoldDB" id="A0A371IQ34"/>
<dbReference type="OrthoDB" id="3268378at2"/>
<sequence>MIIPNKVVSYKESIIFKMLKIISLKSERRISINDLYKKVSKFYDSIDEFIYSLDTLYLLNCIDVDFDKGEVIYANRD</sequence>
<dbReference type="EMBL" id="NOJZ02000036">
    <property type="protein sequence ID" value="RDY22599.1"/>
    <property type="molecule type" value="Genomic_DNA"/>
</dbReference>
<accession>A0A371IQ34</accession>
<name>A0A371IQ34_9FIRM</name>
<dbReference type="Pfam" id="PF20292">
    <property type="entry name" value="MC7"/>
    <property type="match status" value="1"/>
</dbReference>
<reference evidence="1 2" key="1">
    <citation type="journal article" date="2017" name="Genome Announc.">
        <title>Draft Genome Sequence of Romboutsia maritimum sp. nov. Strain CCRI-22766(T), Isolated from Coastal Estuarine Mud.</title>
        <authorList>
            <person name="Maheux A.F."/>
            <person name="Boudreau D.K."/>
            <person name="Berube E."/>
            <person name="Boissinot M."/>
            <person name="Raymond F."/>
            <person name="Brodeur S."/>
            <person name="Corbeil J."/>
            <person name="Brightwell G."/>
            <person name="Broda D."/>
            <person name="Omar R.F."/>
            <person name="Bergeron M.G."/>
        </authorList>
    </citation>
    <scope>NUCLEOTIDE SEQUENCE [LARGE SCALE GENOMIC DNA]</scope>
    <source>
        <strain evidence="1 2">CCRI-22766</strain>
    </source>
</reference>